<feature type="domain" description="Calcineurin-like phosphoesterase" evidence="14">
    <location>
        <begin position="25"/>
        <end position="83"/>
    </location>
</feature>
<keyword evidence="9" id="KW-1133">Transmembrane helix</keyword>
<reference evidence="15" key="1">
    <citation type="journal article" date="2021" name="Cell">
        <title>Tracing the genetic footprints of vertebrate landing in non-teleost ray-finned fishes.</title>
        <authorList>
            <person name="Bi X."/>
            <person name="Wang K."/>
            <person name="Yang L."/>
            <person name="Pan H."/>
            <person name="Jiang H."/>
            <person name="Wei Q."/>
            <person name="Fang M."/>
            <person name="Yu H."/>
            <person name="Zhu C."/>
            <person name="Cai Y."/>
            <person name="He Y."/>
            <person name="Gan X."/>
            <person name="Zeng H."/>
            <person name="Yu D."/>
            <person name="Zhu Y."/>
            <person name="Jiang H."/>
            <person name="Qiu Q."/>
            <person name="Yang H."/>
            <person name="Zhang Y.E."/>
            <person name="Wang W."/>
            <person name="Zhu M."/>
            <person name="He S."/>
            <person name="Zhang G."/>
        </authorList>
    </citation>
    <scope>NUCLEOTIDE SEQUENCE</scope>
    <source>
        <strain evidence="15">Bchr_001</strain>
    </source>
</reference>
<dbReference type="Pfam" id="PF00149">
    <property type="entry name" value="Metallophos"/>
    <property type="match status" value="1"/>
</dbReference>
<comment type="caution">
    <text evidence="15">The sequence shown here is derived from an EMBL/GenBank/DDBJ whole genome shotgun (WGS) entry which is preliminary data.</text>
</comment>
<evidence type="ECO:0000256" key="11">
    <source>
        <dbReference type="ARBA" id="ARBA00023211"/>
    </source>
</evidence>
<evidence type="ECO:0000256" key="3">
    <source>
        <dbReference type="ARBA" id="ARBA00008895"/>
    </source>
</evidence>
<dbReference type="PANTHER" id="PTHR13315">
    <property type="entry name" value="METALLO PHOSPHOESTERASE RELATED"/>
    <property type="match status" value="1"/>
</dbReference>
<dbReference type="PANTHER" id="PTHR13315:SF0">
    <property type="entry name" value="METALLOPHOSPHOESTERASE 1"/>
    <property type="match status" value="1"/>
</dbReference>
<protein>
    <recommendedName>
        <fullName evidence="4">Metallophosphoesterase 1</fullName>
    </recommendedName>
    <alternativeName>
        <fullName evidence="12">Post-GPI attachment to proteins factor 5</fullName>
    </alternativeName>
</protein>
<organism evidence="15 16">
    <name type="scientific">Polypterus senegalus</name>
    <name type="common">Senegal bichir</name>
    <dbReference type="NCBI Taxonomy" id="55291"/>
    <lineage>
        <taxon>Eukaryota</taxon>
        <taxon>Metazoa</taxon>
        <taxon>Chordata</taxon>
        <taxon>Craniata</taxon>
        <taxon>Vertebrata</taxon>
        <taxon>Euteleostomi</taxon>
        <taxon>Actinopterygii</taxon>
        <taxon>Polypteriformes</taxon>
        <taxon>Polypteridae</taxon>
        <taxon>Polypterus</taxon>
    </lineage>
</organism>
<keyword evidence="10" id="KW-0472">Membrane</keyword>
<sequence>MFSCVWPDNEAPLSGQRGEGSAPVLRVLVLSDTHLLGAINGHWFDKLRREWQMERAFQTALWLLQPEIVFILGDIFDEGKWSSPEVSAVMYVSVALATFKQTDVACQVTKHL</sequence>
<evidence type="ECO:0000259" key="14">
    <source>
        <dbReference type="Pfam" id="PF00149"/>
    </source>
</evidence>
<evidence type="ECO:0000256" key="10">
    <source>
        <dbReference type="ARBA" id="ARBA00023136"/>
    </source>
</evidence>
<dbReference type="InterPro" id="IPR029052">
    <property type="entry name" value="Metallo-depent_PP-like"/>
</dbReference>
<feature type="non-terminal residue" evidence="15">
    <location>
        <position position="1"/>
    </location>
</feature>
<comment type="function">
    <text evidence="13">Metallophosphoesterase that catalyzes the removal of a side-chain ethanolamine-phosphate (EtNP) from the second mannose of the GPI-anchor protein intermediate. Participates in the glycan remodeling steps of GPI-anchor maturation to allow an efficient transport of GPI-anchor proteins from the endoplasmic reticulum to the Golgi.</text>
</comment>
<gene>
    <name evidence="15" type="primary">Mppe1_0</name>
    <name evidence="15" type="ORF">GTO92_0016685</name>
</gene>
<dbReference type="SUPFAM" id="SSF56300">
    <property type="entry name" value="Metallo-dependent phosphatases"/>
    <property type="match status" value="1"/>
</dbReference>
<evidence type="ECO:0000313" key="16">
    <source>
        <dbReference type="Proteomes" id="UP001166052"/>
    </source>
</evidence>
<dbReference type="InterPro" id="IPR004843">
    <property type="entry name" value="Calcineurin-like_PHP"/>
</dbReference>
<comment type="cofactor">
    <cofactor evidence="1">
        <name>Mn(2+)</name>
        <dbReference type="ChEBI" id="CHEBI:29035"/>
    </cofactor>
</comment>
<keyword evidence="16" id="KW-1185">Reference proteome</keyword>
<evidence type="ECO:0000256" key="9">
    <source>
        <dbReference type="ARBA" id="ARBA00022989"/>
    </source>
</evidence>
<evidence type="ECO:0000313" key="15">
    <source>
        <dbReference type="EMBL" id="MBN3290763.1"/>
    </source>
</evidence>
<evidence type="ECO:0000256" key="5">
    <source>
        <dbReference type="ARBA" id="ARBA00022502"/>
    </source>
</evidence>
<evidence type="ECO:0000256" key="4">
    <source>
        <dbReference type="ARBA" id="ARBA00017804"/>
    </source>
</evidence>
<dbReference type="Gene3D" id="3.60.21.10">
    <property type="match status" value="1"/>
</dbReference>
<evidence type="ECO:0000256" key="2">
    <source>
        <dbReference type="ARBA" id="ARBA00004141"/>
    </source>
</evidence>
<evidence type="ECO:0000256" key="12">
    <source>
        <dbReference type="ARBA" id="ARBA00032172"/>
    </source>
</evidence>
<dbReference type="EMBL" id="JAAWVN010009366">
    <property type="protein sequence ID" value="MBN3290763.1"/>
    <property type="molecule type" value="Genomic_DNA"/>
</dbReference>
<evidence type="ECO:0000256" key="7">
    <source>
        <dbReference type="ARBA" id="ARBA00022723"/>
    </source>
</evidence>
<feature type="non-terminal residue" evidence="15">
    <location>
        <position position="112"/>
    </location>
</feature>
<keyword evidence="11" id="KW-0464">Manganese</keyword>
<evidence type="ECO:0000256" key="1">
    <source>
        <dbReference type="ARBA" id="ARBA00001936"/>
    </source>
</evidence>
<keyword evidence="7" id="KW-0479">Metal-binding</keyword>
<keyword evidence="6" id="KW-0812">Transmembrane</keyword>
<evidence type="ECO:0000256" key="13">
    <source>
        <dbReference type="ARBA" id="ARBA00093373"/>
    </source>
</evidence>
<name>A0ABS2YWA7_POLSE</name>
<keyword evidence="8" id="KW-0378">Hydrolase</keyword>
<accession>A0ABS2YWA7</accession>
<evidence type="ECO:0000256" key="8">
    <source>
        <dbReference type="ARBA" id="ARBA00022801"/>
    </source>
</evidence>
<keyword evidence="5" id="KW-0337">GPI-anchor biosynthesis</keyword>
<evidence type="ECO:0000256" key="6">
    <source>
        <dbReference type="ARBA" id="ARBA00022692"/>
    </source>
</evidence>
<dbReference type="InterPro" id="IPR033308">
    <property type="entry name" value="PGAP5/Cdc1/Ted1"/>
</dbReference>
<comment type="similarity">
    <text evidence="3">Belongs to the metallophosphoesterase superfamily. MPPE1 family.</text>
</comment>
<proteinExistence type="inferred from homology"/>
<dbReference type="Proteomes" id="UP001166052">
    <property type="component" value="Unassembled WGS sequence"/>
</dbReference>
<comment type="subcellular location">
    <subcellularLocation>
        <location evidence="2">Membrane</location>
        <topology evidence="2">Multi-pass membrane protein</topology>
    </subcellularLocation>
</comment>